<evidence type="ECO:0000313" key="4">
    <source>
        <dbReference type="Proteomes" id="UP000436088"/>
    </source>
</evidence>
<dbReference type="InterPro" id="IPR043502">
    <property type="entry name" value="DNA/RNA_pol_sf"/>
</dbReference>
<dbReference type="Gene3D" id="3.30.420.10">
    <property type="entry name" value="Ribonuclease H-like superfamily/Ribonuclease H"/>
    <property type="match status" value="1"/>
</dbReference>
<feature type="region of interest" description="Disordered" evidence="1">
    <location>
        <begin position="200"/>
        <end position="222"/>
    </location>
</feature>
<gene>
    <name evidence="3" type="ORF">F3Y22_tig00117048pilonHSYRG00186</name>
</gene>
<feature type="region of interest" description="Disordered" evidence="1">
    <location>
        <begin position="477"/>
        <end position="509"/>
    </location>
</feature>
<evidence type="ECO:0000313" key="3">
    <source>
        <dbReference type="EMBL" id="KAE8654399.1"/>
    </source>
</evidence>
<dbReference type="SUPFAM" id="SSF53098">
    <property type="entry name" value="Ribonuclease H-like"/>
    <property type="match status" value="1"/>
</dbReference>
<dbReference type="PANTHER" id="PTHR11439:SF467">
    <property type="entry name" value="INTEGRASE CATALYTIC DOMAIN-CONTAINING PROTEIN"/>
    <property type="match status" value="1"/>
</dbReference>
<dbReference type="InterPro" id="IPR013103">
    <property type="entry name" value="RVT_2"/>
</dbReference>
<dbReference type="Proteomes" id="UP000436088">
    <property type="component" value="Unassembled WGS sequence"/>
</dbReference>
<accession>A0A6A2X7M7</accession>
<feature type="compositionally biased region" description="Pro residues" evidence="1">
    <location>
        <begin position="485"/>
        <end position="504"/>
    </location>
</feature>
<dbReference type="EMBL" id="VEPZ02001787">
    <property type="protein sequence ID" value="KAE8654399.1"/>
    <property type="molecule type" value="Genomic_DNA"/>
</dbReference>
<feature type="compositionally biased region" description="Low complexity" evidence="1">
    <location>
        <begin position="201"/>
        <end position="214"/>
    </location>
</feature>
<proteinExistence type="predicted"/>
<feature type="domain" description="Reverse transcriptase Ty1/copia-type" evidence="2">
    <location>
        <begin position="530"/>
        <end position="595"/>
    </location>
</feature>
<dbReference type="AlphaFoldDB" id="A0A6A2X7M7"/>
<comment type="caution">
    <text evidence="3">The sequence shown here is derived from an EMBL/GenBank/DDBJ whole genome shotgun (WGS) entry which is preliminary data.</text>
</comment>
<evidence type="ECO:0000259" key="2">
    <source>
        <dbReference type="Pfam" id="PF07727"/>
    </source>
</evidence>
<dbReference type="Pfam" id="PF07727">
    <property type="entry name" value="RVT_2"/>
    <property type="match status" value="1"/>
</dbReference>
<sequence>MENTADGITLNSVSSAYVVSSILFSTKKINVTLDDQNYLLWHQQVFLTIKTHRLQKYIDSNISWPTQEEVLPHLIGLNTAAEIWNTLHKLYSGKTTSKLMSYRRMLHSYRKGDLEYEHITAILNGLPPEFESVITVITATPTPPDLRYVSTILLDTDIRQSQSFNHVITCAYVATQATSDQVTSNNTSHSEYQYKGELVDNTGQNFNNSNTSNRGRGRERFSSSRPQCQLCGQMGHLVERCYYRFDMNYKNESSRPTQNTNTKGYSNIQANVSSYGPNNDNFNPYNQVYYTRSAPQIPHLSSSSSSAFRPHNYHVNIQHQICSNTHNMSSFPTGNPNKFTAITQPQITSQAYIATSDTLDDNAWYPDSGTTHHITKDLNNLQIKDTHPGTDVWGRIHVYSNGFRFYVAFTDAHSRQMERQFGVKLKVFQSDGGGEFSALRTYIKEQGIVHRLSYPHTSEQNGLEERKHRQIVEVESIETTTSSPSPSPPPSLPPPTSPSPPSSPPRLVQNAHPMVTREWYVGVKASASSTQSSRQIEINNAFLNGRLTEEIYTCQPPGFEQRSEDGKELVCCLKKALYGFRQAPRAWNSVCSKVLLMVYVDDIVITGRQVIEVDVIVQTINKELFLKDLGQLELFLGMQVEHSQRGLFLNQKKYISELLKRSSLDESTPTPTPMVIAPKLKANDGQLFGDVHLYRSIVGGLQYICLTRPDIAYAVNKVSQYMNNPCDTHWRAVKRILRYLNGTLEYGLFFSQAKNFSLVCYTDTDWAASVEDRRSTTGYCVYLGGISVTGKSVVWCDNTSTISMAANPTHHTRIKHVEIDIHFVRERVLAKQLSVNFVPSTEQVADILTKPLPPAVFCYMHSHLGVKSWTEINGTSFVKQV</sequence>
<dbReference type="GO" id="GO:0003676">
    <property type="term" value="F:nucleic acid binding"/>
    <property type="evidence" value="ECO:0007669"/>
    <property type="project" value="InterPro"/>
</dbReference>
<dbReference type="PANTHER" id="PTHR11439">
    <property type="entry name" value="GAG-POL-RELATED RETROTRANSPOSON"/>
    <property type="match status" value="1"/>
</dbReference>
<keyword evidence="4" id="KW-1185">Reference proteome</keyword>
<dbReference type="SUPFAM" id="SSF56672">
    <property type="entry name" value="DNA/RNA polymerases"/>
    <property type="match status" value="1"/>
</dbReference>
<reference evidence="3" key="1">
    <citation type="submission" date="2019-09" db="EMBL/GenBank/DDBJ databases">
        <title>Draft genome information of white flower Hibiscus syriacus.</title>
        <authorList>
            <person name="Kim Y.-M."/>
        </authorList>
    </citation>
    <scope>NUCLEOTIDE SEQUENCE [LARGE SCALE GENOMIC DNA]</scope>
    <source>
        <strain evidence="3">YM2019G1</strain>
    </source>
</reference>
<dbReference type="InterPro" id="IPR012337">
    <property type="entry name" value="RNaseH-like_sf"/>
</dbReference>
<protein>
    <recommendedName>
        <fullName evidence="2">Reverse transcriptase Ty1/copia-type domain-containing protein</fullName>
    </recommendedName>
</protein>
<dbReference type="CDD" id="cd09272">
    <property type="entry name" value="RNase_HI_RT_Ty1"/>
    <property type="match status" value="1"/>
</dbReference>
<name>A0A6A2X7M7_HIBSY</name>
<dbReference type="InterPro" id="IPR036397">
    <property type="entry name" value="RNaseH_sf"/>
</dbReference>
<organism evidence="3 4">
    <name type="scientific">Hibiscus syriacus</name>
    <name type="common">Rose of Sharon</name>
    <dbReference type="NCBI Taxonomy" id="106335"/>
    <lineage>
        <taxon>Eukaryota</taxon>
        <taxon>Viridiplantae</taxon>
        <taxon>Streptophyta</taxon>
        <taxon>Embryophyta</taxon>
        <taxon>Tracheophyta</taxon>
        <taxon>Spermatophyta</taxon>
        <taxon>Magnoliopsida</taxon>
        <taxon>eudicotyledons</taxon>
        <taxon>Gunneridae</taxon>
        <taxon>Pentapetalae</taxon>
        <taxon>rosids</taxon>
        <taxon>malvids</taxon>
        <taxon>Malvales</taxon>
        <taxon>Malvaceae</taxon>
        <taxon>Malvoideae</taxon>
        <taxon>Hibiscus</taxon>
    </lineage>
</organism>
<evidence type="ECO:0000256" key="1">
    <source>
        <dbReference type="SAM" id="MobiDB-lite"/>
    </source>
</evidence>